<dbReference type="Pfam" id="PF19236">
    <property type="entry name" value="ADAMTS_CR_3"/>
    <property type="match status" value="1"/>
</dbReference>
<keyword evidence="13 18" id="KW-1015">Disulfide bond</keyword>
<dbReference type="FunFam" id="2.60.120.830:FF:000001">
    <property type="entry name" value="A disintegrin and metalloproteinase with thrombospondin motifs 1"/>
    <property type="match status" value="1"/>
</dbReference>
<dbReference type="GO" id="GO:0004222">
    <property type="term" value="F:metalloendopeptidase activity"/>
    <property type="evidence" value="ECO:0007669"/>
    <property type="project" value="InterPro"/>
</dbReference>
<feature type="disulfide bond" evidence="18">
    <location>
        <begin position="319"/>
        <end position="373"/>
    </location>
</feature>
<evidence type="ECO:0000256" key="2">
    <source>
        <dbReference type="ARBA" id="ARBA00022525"/>
    </source>
</evidence>
<evidence type="ECO:0000256" key="18">
    <source>
        <dbReference type="PIRSR" id="PIRSR613273-3"/>
    </source>
</evidence>
<feature type="disulfide bond" evidence="18">
    <location>
        <begin position="555"/>
        <end position="593"/>
    </location>
</feature>
<keyword evidence="3" id="KW-0272">Extracellular matrix</keyword>
<dbReference type="SUPFAM" id="SSF82895">
    <property type="entry name" value="TSP-1 type 1 repeat"/>
    <property type="match status" value="7"/>
</dbReference>
<dbReference type="Gene3D" id="3.40.390.10">
    <property type="entry name" value="Collagenase (Catalytic Domain)"/>
    <property type="match status" value="1"/>
</dbReference>
<evidence type="ECO:0000256" key="7">
    <source>
        <dbReference type="ARBA" id="ARBA00022729"/>
    </source>
</evidence>
<feature type="binding site" evidence="17">
    <location>
        <position position="451"/>
    </location>
    <ligand>
        <name>Ca(2+)</name>
        <dbReference type="ChEBI" id="CHEBI:29108"/>
        <label>2</label>
    </ligand>
</feature>
<comment type="cofactor">
    <cofactor evidence="17">
        <name>Zn(2+)</name>
        <dbReference type="ChEBI" id="CHEBI:29105"/>
    </cofactor>
    <text evidence="17">Binds 1 zinc ion per subunit.</text>
</comment>
<dbReference type="GO" id="GO:0006508">
    <property type="term" value="P:proteolysis"/>
    <property type="evidence" value="ECO:0007669"/>
    <property type="project" value="UniProtKB-KW"/>
</dbReference>
<sequence>MDSVCVACADGTVYSLPSLFTTSQSISRWHGLPQYEVVHPYRVDAKGHFLSNFVSHRVSRVQRRETQGEPGNPTRVFYQLQHGGHNLHFNLTLNPHLLAPGFLTERRYGGLEGAKIHSHGPSLCHFIGDVWDRATMKGRAAISTCDGLTGLFKLSQEDFFIRPLERSSDESTAPQVHIIYKRHTSPTQSQLVQPISGDHTTNGTCGVKDPGAALERVERQRERWERRQPRKRRVRQRSISREKWVETLVVADSKMVEYHGTKGVESYVLAVMNIVSGLFRDASIGNPINIVVVRLILLEKEEEDLKITHHADNSLSSFCKWQKRLNVKGEEHAVHHDVAVLLTRKDICTAINKPCETLGLSHVAGMCQPHRSCSISEDTGLPLAFTVTHELGHNFGIQHDGNGNDCEPIGKRPFIMSPQLLYGTSTPSWSRCSRQYITRFLDRGWGWCLDDPPVRDVLDLNSVPPGVLYSAAHQCRLQYGSGSLLCDNVDNVCSTLWCTVGTTCHSKLDGAVDGTRCGEDKWCFGGECVAVGHQPESVKGGWAPWSEWSACSRTCGAGVQNAQRDCVNPVPKYGGKYCVGERRRYKICNSTPCPPNQPSFRLIQCSHFNTMLYKGKFYKWVQVNNRVNPCELHCRPLNEYFSEKMLDAVIDGTQCYEGSLSRDMCVNGICKNVGCDYEIDSNAVEDRCGVCHGNGSTCETVKKTFKESEGLGYVDIGLIPEGARDIRIEEVAEAGNFLALRSDDPGKYFLNGGWTIQWNGEYKAAGTVFTYERTGQLENLTSPGPTLEPVWIQLLFQETNPGVRYEYTIHRETLLDSDNDIPIPGFFWKYGSWTECSATCGTGVQRQIVHCVERTSGIVEEGYCDPSTRPDDKRASCNEELCPAIWWVGEWQKCSATCGEKGLAKRTVLCIQAVGLEENRALQPSECHHMPRPESAAPCNAHVPCPADWSTGNWSECSLTCGGGVRSRKVVCSRNTGVDCDPRKNPSSLTPCYLQDCPQIIDVFGGSNDWSGSGSSSKEINEINSIPDSNPLPKHSTTRTQPRAPNNLNNIIPHPNHIDKTTDNSAKNNVPVDDFYYDYNFIKFHEDISYDLGLGNNGKDLVDDLGLDPQQEPKPSSSAEEHVYRETTTDPPTAASPISTTFKTTPFIREVEEPQDPNLDNVEEEDVLLSEDYFLPVSTTPSAPVIETRFSQSWKGTNGNFGWPHYLSSAASPVSTSMGTTENTHGPQSEEKDDENTDIYVHFDMEDGNVGTTIECTTTAPVSHDYEDGTVPTTMVEEPATAQLETDISAQSSTTGPTPSKGANAGPPVPSPYGWSEIDYNEILIPPMLRSRGMDPPLTYQPPVDVTTTTPQDGTKPMPLTQSEPAVSPTHSPEPAVSPTHSPEPACSTSCGLGAIWRLVVCSTGLESDCDLTKRPVPARRCYLQPCSSWRIGNWTKCSKNCGGGVTLREIQCFDTRDQRPLRPFHCQTVSTRPVSRMPCLPQPCLDWYSSSWGQCSEVCGGGEQQRLVTCPEEDRCDEDHQPSNIQTCNSQPCTQWVTGSWGQCSASCGGGVQRRLVKCVNTKMEPGEEEEHAQCDPEPWPENSQKCNLNECDSSPAGLTCLRDRLTFRFCQTLQWLGRCHLPAVRTQCCKTCGRRSRGNERTSRR</sequence>
<feature type="disulfide bond" evidence="18">
    <location>
        <begin position="367"/>
        <end position="448"/>
    </location>
</feature>
<dbReference type="Proteomes" id="UP000472277">
    <property type="component" value="Chromosome 29"/>
</dbReference>
<dbReference type="InterPro" id="IPR002870">
    <property type="entry name" value="Peptidase_M12B_N"/>
</dbReference>
<keyword evidence="5" id="KW-0165">Cleavage on pair of basic residues</keyword>
<feature type="compositionally biased region" description="Low complexity" evidence="20">
    <location>
        <begin position="1008"/>
        <end position="1026"/>
    </location>
</feature>
<evidence type="ECO:0000256" key="5">
    <source>
        <dbReference type="ARBA" id="ARBA00022685"/>
    </source>
</evidence>
<feature type="binding site" evidence="17 19">
    <location>
        <position position="389"/>
    </location>
    <ligand>
        <name>Zn(2+)</name>
        <dbReference type="ChEBI" id="CHEBI:29105"/>
        <note>catalytic</note>
    </ligand>
</feature>
<feature type="compositionally biased region" description="Polar residues" evidence="20">
    <location>
        <begin position="1288"/>
        <end position="1298"/>
    </location>
</feature>
<evidence type="ECO:0000256" key="13">
    <source>
        <dbReference type="ARBA" id="ARBA00023157"/>
    </source>
</evidence>
<dbReference type="InterPro" id="IPR013273">
    <property type="entry name" value="ADAMTS/ADAMTS-like"/>
</dbReference>
<feature type="disulfide bond" evidence="18">
    <location>
        <begin position="551"/>
        <end position="588"/>
    </location>
</feature>
<dbReference type="InterPro" id="IPR001590">
    <property type="entry name" value="Peptidase_M12B"/>
</dbReference>
<dbReference type="Pfam" id="PF17771">
    <property type="entry name" value="ADAMTS_CR_2"/>
    <property type="match status" value="1"/>
</dbReference>
<feature type="region of interest" description="Disordered" evidence="20">
    <location>
        <begin position="1212"/>
        <end position="1235"/>
    </location>
</feature>
<dbReference type="PROSITE" id="PS50215">
    <property type="entry name" value="ADAM_MEPRO"/>
    <property type="match status" value="1"/>
</dbReference>
<feature type="disulfide bond" evidence="18">
    <location>
        <begin position="475"/>
        <end position="498"/>
    </location>
</feature>
<evidence type="ECO:0000259" key="22">
    <source>
        <dbReference type="PROSITE" id="PS50900"/>
    </source>
</evidence>
<feature type="binding site" evidence="17 19">
    <location>
        <position position="399"/>
    </location>
    <ligand>
        <name>Zn(2+)</name>
        <dbReference type="ChEBI" id="CHEBI:29105"/>
        <note>catalytic</note>
    </ligand>
</feature>
<keyword evidence="10 17" id="KW-0862">Zinc</keyword>
<feature type="active site" evidence="16 19">
    <location>
        <position position="390"/>
    </location>
</feature>
<feature type="disulfide bond" evidence="18">
    <location>
        <begin position="493"/>
        <end position="523"/>
    </location>
</feature>
<feature type="disulfide bond" evidence="18">
    <location>
        <begin position="517"/>
        <end position="528"/>
    </location>
</feature>
<evidence type="ECO:0000256" key="20">
    <source>
        <dbReference type="SAM" id="MobiDB-lite"/>
    </source>
</evidence>
<feature type="domain" description="PLAC" evidence="22">
    <location>
        <begin position="1598"/>
        <end position="1638"/>
    </location>
</feature>
<dbReference type="PANTHER" id="PTHR13723">
    <property type="entry name" value="ADAMTS A DISINTEGRIN AND METALLOPROTEASE WITH THROMBOSPONDIN MOTIFS PROTEASE"/>
    <property type="match status" value="1"/>
</dbReference>
<feature type="binding site" evidence="17 19">
    <location>
        <position position="393"/>
    </location>
    <ligand>
        <name>Zn(2+)</name>
        <dbReference type="ChEBI" id="CHEBI:29105"/>
        <note>catalytic</note>
    </ligand>
</feature>
<dbReference type="SMART" id="SM00209">
    <property type="entry name" value="TSP1"/>
    <property type="match status" value="8"/>
</dbReference>
<dbReference type="InterPro" id="IPR041645">
    <property type="entry name" value="ADAMTS_CR_2"/>
</dbReference>
<dbReference type="InterPro" id="IPR045371">
    <property type="entry name" value="ADAMTS_CR_3"/>
</dbReference>
<dbReference type="InterPro" id="IPR010909">
    <property type="entry name" value="PLAC"/>
</dbReference>
<feature type="disulfide bond" evidence="18">
    <location>
        <begin position="406"/>
        <end position="432"/>
    </location>
</feature>
<evidence type="ECO:0000256" key="9">
    <source>
        <dbReference type="ARBA" id="ARBA00022801"/>
    </source>
</evidence>
<feature type="compositionally biased region" description="Polar residues" evidence="20">
    <location>
        <begin position="1360"/>
        <end position="1371"/>
    </location>
</feature>
<dbReference type="PROSITE" id="PS50900">
    <property type="entry name" value="PLAC"/>
    <property type="match status" value="1"/>
</dbReference>
<dbReference type="InterPro" id="IPR024079">
    <property type="entry name" value="MetalloPept_cat_dom_sf"/>
</dbReference>
<keyword evidence="14" id="KW-0325">Glycoprotein</keyword>
<evidence type="ECO:0000256" key="15">
    <source>
        <dbReference type="ARBA" id="ARBA00062682"/>
    </source>
</evidence>
<dbReference type="Gene3D" id="3.40.1620.60">
    <property type="match status" value="1"/>
</dbReference>
<feature type="binding site" evidence="17">
    <location>
        <position position="337"/>
    </location>
    <ligand>
        <name>Ca(2+)</name>
        <dbReference type="ChEBI" id="CHEBI:29108"/>
        <label>1</label>
    </ligand>
</feature>
<feature type="disulfide bond" evidence="18">
    <location>
        <begin position="566"/>
        <end position="578"/>
    </location>
</feature>
<evidence type="ECO:0000259" key="21">
    <source>
        <dbReference type="PROSITE" id="PS50215"/>
    </source>
</evidence>
<dbReference type="Pfam" id="PF19030">
    <property type="entry name" value="TSP1_ADAMTS"/>
    <property type="match status" value="6"/>
</dbReference>
<dbReference type="PANTHER" id="PTHR13723:SF142">
    <property type="entry name" value="A DISINTEGRIN AND METALLOPROTEINASE WITH THROMBOSPONDIN MOTIFS 7"/>
    <property type="match status" value="1"/>
</dbReference>
<feature type="region of interest" description="Disordered" evidence="20">
    <location>
        <begin position="1008"/>
        <end position="1065"/>
    </location>
</feature>
<name>A0A673ZLA7_SALTR</name>
<dbReference type="FunFam" id="2.20.100.10:FF:000006">
    <property type="entry name" value="A disintegrin and metalloproteinase with thrombospondin motifs 1"/>
    <property type="match status" value="1"/>
</dbReference>
<protein>
    <submittedName>
        <fullName evidence="23">ADAM metallopeptidase with thrombospondin type 1 motif 7</fullName>
    </submittedName>
</protein>
<evidence type="ECO:0000256" key="12">
    <source>
        <dbReference type="ARBA" id="ARBA00023145"/>
    </source>
</evidence>
<dbReference type="Ensembl" id="ENSSTUT00000049523.1">
    <property type="protein sequence ID" value="ENSSTUP00000047485.1"/>
    <property type="gene ID" value="ENSSTUG00000019032.1"/>
</dbReference>
<keyword evidence="9" id="KW-0378">Hydrolase</keyword>
<dbReference type="GO" id="GO:0046872">
    <property type="term" value="F:metal ion binding"/>
    <property type="evidence" value="ECO:0007669"/>
    <property type="project" value="UniProtKB-KW"/>
</dbReference>
<feature type="binding site" description="in inhibited form" evidence="17">
    <location>
        <position position="205"/>
    </location>
    <ligand>
        <name>Zn(2+)</name>
        <dbReference type="ChEBI" id="CHEBI:29105"/>
        <note>catalytic</note>
    </ligand>
</feature>
<dbReference type="InterPro" id="IPR000884">
    <property type="entry name" value="TSP1_rpt"/>
</dbReference>
<evidence type="ECO:0000256" key="14">
    <source>
        <dbReference type="ARBA" id="ARBA00023180"/>
    </source>
</evidence>
<dbReference type="Pfam" id="PF05986">
    <property type="entry name" value="ADAMTS_spacer1"/>
    <property type="match status" value="1"/>
</dbReference>
<dbReference type="Pfam" id="PF00090">
    <property type="entry name" value="TSP_1"/>
    <property type="match status" value="1"/>
</dbReference>
<dbReference type="InterPro" id="IPR010294">
    <property type="entry name" value="ADAMTS_spacer1"/>
</dbReference>
<feature type="compositionally biased region" description="Basic and acidic residues" evidence="20">
    <location>
        <begin position="1119"/>
        <end position="1128"/>
    </location>
</feature>
<feature type="binding site" evidence="17">
    <location>
        <position position="448"/>
    </location>
    <ligand>
        <name>Ca(2+)</name>
        <dbReference type="ChEBI" id="CHEBI:29108"/>
        <label>1</label>
    </ligand>
</feature>
<comment type="subcellular location">
    <subcellularLocation>
        <location evidence="1">Secreted</location>
        <location evidence="1">Extracellular space</location>
        <location evidence="1">Extracellular matrix</location>
    </subcellularLocation>
</comment>
<keyword evidence="17" id="KW-0106">Calcium</keyword>
<dbReference type="SMART" id="SM00608">
    <property type="entry name" value="ACR"/>
    <property type="match status" value="1"/>
</dbReference>
<evidence type="ECO:0000256" key="11">
    <source>
        <dbReference type="ARBA" id="ARBA00023049"/>
    </source>
</evidence>
<comment type="subunit">
    <text evidence="15">Interacts with COMP.</text>
</comment>
<keyword evidence="4" id="KW-0645">Protease</keyword>
<evidence type="ECO:0000256" key="8">
    <source>
        <dbReference type="ARBA" id="ARBA00022737"/>
    </source>
</evidence>
<keyword evidence="11" id="KW-0482">Metalloprotease</keyword>
<keyword evidence="8" id="KW-0677">Repeat</keyword>
<feature type="binding site" evidence="17">
    <location>
        <position position="246"/>
    </location>
    <ligand>
        <name>Ca(2+)</name>
        <dbReference type="ChEBI" id="CHEBI:29108"/>
        <label>2</label>
    </ligand>
</feature>
<feature type="region of interest" description="Disordered" evidence="20">
    <location>
        <begin position="1103"/>
        <end position="1141"/>
    </location>
</feature>
<accession>A0A673ZLA7</accession>
<evidence type="ECO:0000256" key="16">
    <source>
        <dbReference type="PIRSR" id="PIRSR613273-1"/>
    </source>
</evidence>
<reference evidence="23" key="1">
    <citation type="submission" date="2025-08" db="UniProtKB">
        <authorList>
            <consortium name="Ensembl"/>
        </authorList>
    </citation>
    <scope>IDENTIFICATION</scope>
</reference>
<evidence type="ECO:0000256" key="6">
    <source>
        <dbReference type="ARBA" id="ARBA00022723"/>
    </source>
</evidence>
<dbReference type="InterPro" id="IPR006586">
    <property type="entry name" value="ADAM_Cys-rich"/>
</dbReference>
<feature type="region of interest" description="Disordered" evidence="20">
    <location>
        <begin position="1344"/>
        <end position="1381"/>
    </location>
</feature>
<evidence type="ECO:0000256" key="3">
    <source>
        <dbReference type="ARBA" id="ARBA00022530"/>
    </source>
</evidence>
<evidence type="ECO:0000256" key="17">
    <source>
        <dbReference type="PIRSR" id="PIRSR613273-2"/>
    </source>
</evidence>
<feature type="binding site" evidence="17">
    <location>
        <position position="246"/>
    </location>
    <ligand>
        <name>Ca(2+)</name>
        <dbReference type="ChEBI" id="CHEBI:29108"/>
        <label>1</label>
    </ligand>
</feature>
<dbReference type="Pfam" id="PF01421">
    <property type="entry name" value="Reprolysin"/>
    <property type="match status" value="1"/>
</dbReference>
<dbReference type="FunFam" id="2.20.100.10:FF:000005">
    <property type="entry name" value="ADAM metallopeptidase with thrombospondin type 1 motif 9"/>
    <property type="match status" value="3"/>
</dbReference>
<evidence type="ECO:0000256" key="19">
    <source>
        <dbReference type="PROSITE-ProRule" id="PRU00276"/>
    </source>
</evidence>
<feature type="compositionally biased region" description="Low complexity" evidence="20">
    <location>
        <begin position="1344"/>
        <end position="1353"/>
    </location>
</feature>
<evidence type="ECO:0000313" key="23">
    <source>
        <dbReference type="Ensembl" id="ENSSTUP00000047485.1"/>
    </source>
</evidence>
<evidence type="ECO:0000256" key="10">
    <source>
        <dbReference type="ARBA" id="ARBA00022833"/>
    </source>
</evidence>
<dbReference type="Pfam" id="PF01562">
    <property type="entry name" value="Pep_M12B_propep"/>
    <property type="match status" value="1"/>
</dbReference>
<dbReference type="FunFam" id="3.40.1620.60:FF:000004">
    <property type="entry name" value="A disintegrin and metalloproteinase with thrombospondin motifs 12"/>
    <property type="match status" value="1"/>
</dbReference>
<evidence type="ECO:0000313" key="24">
    <source>
        <dbReference type="Proteomes" id="UP000472277"/>
    </source>
</evidence>
<keyword evidence="2" id="KW-0964">Secreted</keyword>
<dbReference type="GeneTree" id="ENSGT00940000159819"/>
<evidence type="ECO:0000256" key="4">
    <source>
        <dbReference type="ARBA" id="ARBA00022670"/>
    </source>
</evidence>
<keyword evidence="24" id="KW-1185">Reference proteome</keyword>
<dbReference type="CDD" id="cd04273">
    <property type="entry name" value="ZnMc_ADAMTS_like"/>
    <property type="match status" value="1"/>
</dbReference>
<dbReference type="Gene3D" id="2.60.120.830">
    <property type="match status" value="1"/>
</dbReference>
<gene>
    <name evidence="23" type="primary">ADAMTS7</name>
    <name evidence="23" type="synonym">LOC115167442</name>
</gene>
<feature type="compositionally biased region" description="Low complexity" evidence="20">
    <location>
        <begin position="1045"/>
        <end position="1055"/>
    </location>
</feature>
<dbReference type="GO" id="GO:0030198">
    <property type="term" value="P:extracellular matrix organization"/>
    <property type="evidence" value="ECO:0007669"/>
    <property type="project" value="InterPro"/>
</dbReference>
<dbReference type="InterPro" id="IPR036383">
    <property type="entry name" value="TSP1_rpt_sf"/>
</dbReference>
<dbReference type="FunFam" id="3.40.390.10:FF:000001">
    <property type="entry name" value="A disintegrin and metalloproteinase with thrombospondin motifs 1"/>
    <property type="match status" value="1"/>
</dbReference>
<feature type="binding site" evidence="17">
    <location>
        <position position="451"/>
    </location>
    <ligand>
        <name>Ca(2+)</name>
        <dbReference type="ChEBI" id="CHEBI:29108"/>
        <label>1</label>
    </ligand>
</feature>
<dbReference type="PROSITE" id="PS50092">
    <property type="entry name" value="TSP1"/>
    <property type="match status" value="7"/>
</dbReference>
<feature type="region of interest" description="Disordered" evidence="20">
    <location>
        <begin position="1288"/>
        <end position="1310"/>
    </location>
</feature>
<keyword evidence="12" id="KW-0865">Zymogen</keyword>
<dbReference type="GO" id="GO:0031012">
    <property type="term" value="C:extracellular matrix"/>
    <property type="evidence" value="ECO:0007669"/>
    <property type="project" value="TreeGrafter"/>
</dbReference>
<keyword evidence="7" id="KW-0732">Signal</keyword>
<feature type="domain" description="Peptidase M12B" evidence="21">
    <location>
        <begin position="243"/>
        <end position="453"/>
    </location>
</feature>
<evidence type="ECO:0000256" key="1">
    <source>
        <dbReference type="ARBA" id="ARBA00004498"/>
    </source>
</evidence>
<keyword evidence="6 17" id="KW-0479">Metal-binding</keyword>
<feature type="disulfide bond" evidence="18">
    <location>
        <begin position="486"/>
        <end position="504"/>
    </location>
</feature>
<dbReference type="PRINTS" id="PR01857">
    <property type="entry name" value="ADAMTSFAMILY"/>
</dbReference>
<proteinExistence type="predicted"/>
<organism evidence="23 24">
    <name type="scientific">Salmo trutta</name>
    <name type="common">Brown trout</name>
    <dbReference type="NCBI Taxonomy" id="8032"/>
    <lineage>
        <taxon>Eukaryota</taxon>
        <taxon>Metazoa</taxon>
        <taxon>Chordata</taxon>
        <taxon>Craniata</taxon>
        <taxon>Vertebrata</taxon>
        <taxon>Euteleostomi</taxon>
        <taxon>Actinopterygii</taxon>
        <taxon>Neopterygii</taxon>
        <taxon>Teleostei</taxon>
        <taxon>Protacanthopterygii</taxon>
        <taxon>Salmoniformes</taxon>
        <taxon>Salmonidae</taxon>
        <taxon>Salmoninae</taxon>
        <taxon>Salmo</taxon>
    </lineage>
</organism>
<feature type="compositionally biased region" description="Polar residues" evidence="20">
    <location>
        <begin position="1212"/>
        <end position="1227"/>
    </location>
</feature>
<dbReference type="Gene3D" id="2.20.100.10">
    <property type="entry name" value="Thrombospondin type-1 (TSP1) repeat"/>
    <property type="match status" value="7"/>
</dbReference>
<reference evidence="23" key="2">
    <citation type="submission" date="2025-09" db="UniProtKB">
        <authorList>
            <consortium name="Ensembl"/>
        </authorList>
    </citation>
    <scope>IDENTIFICATION</scope>
</reference>
<feature type="disulfide bond" evidence="18">
    <location>
        <begin position="348"/>
        <end position="355"/>
    </location>
</feature>
<dbReference type="InterPro" id="IPR050439">
    <property type="entry name" value="ADAMTS_ADAMTS-like"/>
</dbReference>
<comment type="caution">
    <text evidence="19">Lacks conserved residue(s) required for the propagation of feature annotation.</text>
</comment>
<dbReference type="SUPFAM" id="SSF55486">
    <property type="entry name" value="Metalloproteases ('zincins'), catalytic domain"/>
    <property type="match status" value="1"/>
</dbReference>